<gene>
    <name evidence="1" type="ORF">HMPREF1862_00911</name>
</gene>
<reference evidence="1 2" key="1">
    <citation type="submission" date="2016-01" db="EMBL/GenBank/DDBJ databases">
        <authorList>
            <person name="Mitreva M."/>
            <person name="Pepin K.H."/>
            <person name="Mihindukulasuriya K.A."/>
            <person name="Fulton R."/>
            <person name="Fronick C."/>
            <person name="O'Laughlin M."/>
            <person name="Miner T."/>
            <person name="Herter B."/>
            <person name="Rosa B.A."/>
            <person name="Cordes M."/>
            <person name="Tomlinson C."/>
            <person name="Wollam A."/>
            <person name="Palsikar V.B."/>
            <person name="Mardis E.R."/>
            <person name="Wilson R.K."/>
        </authorList>
    </citation>
    <scope>NUCLEOTIDE SEQUENCE [LARGE SCALE GENOMIC DNA]</scope>
    <source>
        <strain evidence="1 2">DNF00696</strain>
    </source>
</reference>
<proteinExistence type="predicted"/>
<organism evidence="1 2">
    <name type="scientific">Varibaculum cambriense</name>
    <dbReference type="NCBI Taxonomy" id="184870"/>
    <lineage>
        <taxon>Bacteria</taxon>
        <taxon>Bacillati</taxon>
        <taxon>Actinomycetota</taxon>
        <taxon>Actinomycetes</taxon>
        <taxon>Actinomycetales</taxon>
        <taxon>Actinomycetaceae</taxon>
        <taxon>Varibaculum</taxon>
    </lineage>
</organism>
<dbReference type="AlphaFoldDB" id="A0AB34X0G7"/>
<comment type="caution">
    <text evidence="1">The sequence shown here is derived from an EMBL/GenBank/DDBJ whole genome shotgun (WGS) entry which is preliminary data.</text>
</comment>
<protein>
    <submittedName>
        <fullName evidence="1">Uncharacterized protein</fullName>
    </submittedName>
</protein>
<name>A0AB34X0G7_9ACTO</name>
<dbReference type="EMBL" id="LSDN01000013">
    <property type="protein sequence ID" value="KXB81186.1"/>
    <property type="molecule type" value="Genomic_DNA"/>
</dbReference>
<evidence type="ECO:0000313" key="2">
    <source>
        <dbReference type="Proteomes" id="UP000070572"/>
    </source>
</evidence>
<accession>A0AB34X0G7</accession>
<evidence type="ECO:0000313" key="1">
    <source>
        <dbReference type="EMBL" id="KXB81186.1"/>
    </source>
</evidence>
<sequence length="41" mass="4490">MGAGSKKIFEPAPRYVYLRVVTTTSPQSPIADSNNFQIASF</sequence>
<dbReference type="Proteomes" id="UP000070572">
    <property type="component" value="Unassembled WGS sequence"/>
</dbReference>